<protein>
    <submittedName>
        <fullName evidence="2">Transcriptional regulator with AbiEi antitoxin N-terminal domain</fullName>
    </submittedName>
</protein>
<reference evidence="2 3" key="1">
    <citation type="submission" date="2016-10" db="EMBL/GenBank/DDBJ databases">
        <authorList>
            <person name="de Groot N.N."/>
        </authorList>
    </citation>
    <scope>NUCLEOTIDE SEQUENCE [LARGE SCALE GENOMIC DNA]</scope>
    <source>
        <strain evidence="2 3">DSM 23421</strain>
    </source>
</reference>
<organism evidence="2 3">
    <name type="scientific">Pricia antarctica</name>
    <dbReference type="NCBI Taxonomy" id="641691"/>
    <lineage>
        <taxon>Bacteria</taxon>
        <taxon>Pseudomonadati</taxon>
        <taxon>Bacteroidota</taxon>
        <taxon>Flavobacteriia</taxon>
        <taxon>Flavobacteriales</taxon>
        <taxon>Flavobacteriaceae</taxon>
        <taxon>Pricia</taxon>
    </lineage>
</organism>
<dbReference type="STRING" id="641691.SAMN05421636_104456"/>
<dbReference type="EMBL" id="FNAO01000004">
    <property type="protein sequence ID" value="SDE35485.1"/>
    <property type="molecule type" value="Genomic_DNA"/>
</dbReference>
<evidence type="ECO:0000259" key="1">
    <source>
        <dbReference type="Pfam" id="PF17194"/>
    </source>
</evidence>
<sequence>MSGNPSAFYLSSCLVSKGYSLNLQKRYRNSDWLNIIGIGAMIRSGHDVGYENAINAFQQQSGLFIHPSGKTALSLLGKLHYLELSQKK</sequence>
<accession>A0A1G7CAQ1</accession>
<dbReference type="Pfam" id="PF17194">
    <property type="entry name" value="AbiEi_3_N"/>
    <property type="match status" value="1"/>
</dbReference>
<evidence type="ECO:0000313" key="2">
    <source>
        <dbReference type="EMBL" id="SDE35485.1"/>
    </source>
</evidence>
<proteinExistence type="predicted"/>
<gene>
    <name evidence="2" type="ORF">SAMN05421636_104456</name>
</gene>
<feature type="domain" description="Transcriptional regulator AbiEi antitoxin N-terminal" evidence="1">
    <location>
        <begin position="8"/>
        <end position="84"/>
    </location>
</feature>
<dbReference type="AlphaFoldDB" id="A0A1G7CAQ1"/>
<name>A0A1G7CAQ1_9FLAO</name>
<dbReference type="InterPro" id="IPR033455">
    <property type="entry name" value="AbiEi_3_N"/>
</dbReference>
<evidence type="ECO:0000313" key="3">
    <source>
        <dbReference type="Proteomes" id="UP000199109"/>
    </source>
</evidence>
<dbReference type="Proteomes" id="UP000199109">
    <property type="component" value="Unassembled WGS sequence"/>
</dbReference>
<keyword evidence="3" id="KW-1185">Reference proteome</keyword>